<dbReference type="GO" id="GO:0022857">
    <property type="term" value="F:transmembrane transporter activity"/>
    <property type="evidence" value="ECO:0007669"/>
    <property type="project" value="InterPro"/>
</dbReference>
<feature type="region of interest" description="Disordered" evidence="7">
    <location>
        <begin position="1"/>
        <end position="35"/>
    </location>
</feature>
<dbReference type="AlphaFoldDB" id="A0A067KUG7"/>
<dbReference type="EMBL" id="KK914463">
    <property type="protein sequence ID" value="KDP35925.1"/>
    <property type="molecule type" value="Genomic_DNA"/>
</dbReference>
<evidence type="ECO:0000256" key="2">
    <source>
        <dbReference type="ARBA" id="ARBA00022448"/>
    </source>
</evidence>
<evidence type="ECO:0000256" key="6">
    <source>
        <dbReference type="ARBA" id="ARBA00024338"/>
    </source>
</evidence>
<evidence type="ECO:0000256" key="5">
    <source>
        <dbReference type="ARBA" id="ARBA00023136"/>
    </source>
</evidence>
<feature type="transmembrane region" description="Helical" evidence="8">
    <location>
        <begin position="410"/>
        <end position="433"/>
    </location>
</feature>
<feature type="transmembrane region" description="Helical" evidence="8">
    <location>
        <begin position="153"/>
        <end position="174"/>
    </location>
</feature>
<feature type="region of interest" description="Disordered" evidence="7">
    <location>
        <begin position="514"/>
        <end position="540"/>
    </location>
</feature>
<feature type="transmembrane region" description="Helical" evidence="8">
    <location>
        <begin position="313"/>
        <end position="335"/>
    </location>
</feature>
<feature type="transmembrane region" description="Helical" evidence="8">
    <location>
        <begin position="100"/>
        <end position="119"/>
    </location>
</feature>
<feature type="domain" description="Major facilitator superfamily (MFS) profile" evidence="9">
    <location>
        <begin position="45"/>
        <end position="503"/>
    </location>
</feature>
<dbReference type="PANTHER" id="PTHR23505:SF83">
    <property type="entry name" value="SPHINGOLIPID TRANSPORTER SPINSTER HOMOLOG 2-RELATED"/>
    <property type="match status" value="1"/>
</dbReference>
<dbReference type="Proteomes" id="UP000027138">
    <property type="component" value="Unassembled WGS sequence"/>
</dbReference>
<evidence type="ECO:0000256" key="1">
    <source>
        <dbReference type="ARBA" id="ARBA00004141"/>
    </source>
</evidence>
<accession>A0A067KUG7</accession>
<dbReference type="PANTHER" id="PTHR23505">
    <property type="entry name" value="SPINSTER"/>
    <property type="match status" value="1"/>
</dbReference>
<comment type="subcellular location">
    <subcellularLocation>
        <location evidence="1">Membrane</location>
        <topology evidence="1">Multi-pass membrane protein</topology>
    </subcellularLocation>
</comment>
<evidence type="ECO:0000259" key="9">
    <source>
        <dbReference type="PROSITE" id="PS50850"/>
    </source>
</evidence>
<comment type="similarity">
    <text evidence="6">Belongs to the major facilitator superfamily. Spinster (TC 2.A.1.49) family.</text>
</comment>
<dbReference type="InterPro" id="IPR036259">
    <property type="entry name" value="MFS_trans_sf"/>
</dbReference>
<organism evidence="10 11">
    <name type="scientific">Jatropha curcas</name>
    <name type="common">Barbados nut</name>
    <dbReference type="NCBI Taxonomy" id="180498"/>
    <lineage>
        <taxon>Eukaryota</taxon>
        <taxon>Viridiplantae</taxon>
        <taxon>Streptophyta</taxon>
        <taxon>Embryophyta</taxon>
        <taxon>Tracheophyta</taxon>
        <taxon>Spermatophyta</taxon>
        <taxon>Magnoliopsida</taxon>
        <taxon>eudicotyledons</taxon>
        <taxon>Gunneridae</taxon>
        <taxon>Pentapetalae</taxon>
        <taxon>rosids</taxon>
        <taxon>fabids</taxon>
        <taxon>Malpighiales</taxon>
        <taxon>Euphorbiaceae</taxon>
        <taxon>Crotonoideae</taxon>
        <taxon>Jatropheae</taxon>
        <taxon>Jatropha</taxon>
    </lineage>
</organism>
<feature type="compositionally biased region" description="Polar residues" evidence="7">
    <location>
        <begin position="514"/>
        <end position="524"/>
    </location>
</feature>
<keyword evidence="11" id="KW-1185">Reference proteome</keyword>
<dbReference type="Gene3D" id="1.20.1250.20">
    <property type="entry name" value="MFS general substrate transporter like domains"/>
    <property type="match status" value="1"/>
</dbReference>
<protein>
    <recommendedName>
        <fullName evidence="9">Major facilitator superfamily (MFS) profile domain-containing protein</fullName>
    </recommendedName>
</protein>
<feature type="transmembrane region" description="Helical" evidence="8">
    <location>
        <begin position="216"/>
        <end position="235"/>
    </location>
</feature>
<feature type="transmembrane region" description="Helical" evidence="8">
    <location>
        <begin position="480"/>
        <end position="500"/>
    </location>
</feature>
<evidence type="ECO:0000256" key="7">
    <source>
        <dbReference type="SAM" id="MobiDB-lite"/>
    </source>
</evidence>
<sequence>MAQEETEETKPSSSDEPSPTVETQMAKSSSSLSAPTPSWFTPKRLLVVFCVINLINYIDRGAIASNGVNGSRRSCSKSGTCTSGSGIQGDFNLNNFEDGLLSSAFMVGLLVASPIFASLAKNFNPFRLIGVGLSVWTLAVVGCGFSFNFWSIIICRMFVGVGEASFISLAAPFIDDNAPLAQKTAWLAIFYMCIPTGYAVGYVYGGLVGDHVSWRWAFWGEAVVMLPFAVLGYVMKPLQLKGFAPAESKKALASVETTCSEVQDAEISTGKGGTPSVQDELDGKGSKQSCTSRYTAIGLNQFSRFMKDMKILLAEKVFVVNVLGYIAYNFVIGAYSYWGPKAGYNIYKMTNADMIFGGITIVCGILGTIAGGYILDFMTSTIPNAFKLLSAATFLGAIFCFTAFCFKSMYIFLALFAIGELLVFATQGPVNFICLHCVAPSMRPLSMAISTVSIHIFGDVPSSPLVGVLQDYVNNWRETALVLTAILFPAAGIWCIGIFLRSVDRFNEESQHQVAATDRSNTTPLLDGNTAGATEASAEP</sequence>
<dbReference type="CDD" id="cd17328">
    <property type="entry name" value="MFS_spinster_like"/>
    <property type="match status" value="1"/>
</dbReference>
<feature type="transmembrane region" description="Helical" evidence="8">
    <location>
        <begin position="355"/>
        <end position="374"/>
    </location>
</feature>
<feature type="transmembrane region" description="Helical" evidence="8">
    <location>
        <begin position="126"/>
        <end position="147"/>
    </location>
</feature>
<evidence type="ECO:0000313" key="10">
    <source>
        <dbReference type="EMBL" id="KDP35925.1"/>
    </source>
</evidence>
<proteinExistence type="inferred from homology"/>
<dbReference type="SUPFAM" id="SSF103473">
    <property type="entry name" value="MFS general substrate transporter"/>
    <property type="match status" value="1"/>
</dbReference>
<evidence type="ECO:0000256" key="3">
    <source>
        <dbReference type="ARBA" id="ARBA00022692"/>
    </source>
</evidence>
<dbReference type="InterPro" id="IPR044770">
    <property type="entry name" value="MFS_spinster-like"/>
</dbReference>
<keyword evidence="3 8" id="KW-0812">Transmembrane</keyword>
<dbReference type="GO" id="GO:0016020">
    <property type="term" value="C:membrane"/>
    <property type="evidence" value="ECO:0007669"/>
    <property type="project" value="UniProtKB-SubCell"/>
</dbReference>
<evidence type="ECO:0000256" key="8">
    <source>
        <dbReference type="SAM" id="Phobius"/>
    </source>
</evidence>
<dbReference type="PROSITE" id="PS50850">
    <property type="entry name" value="MFS"/>
    <property type="match status" value="1"/>
</dbReference>
<evidence type="ECO:0000313" key="11">
    <source>
        <dbReference type="Proteomes" id="UP000027138"/>
    </source>
</evidence>
<name>A0A067KUG7_JATCU</name>
<feature type="compositionally biased region" description="Polar residues" evidence="7">
    <location>
        <begin position="11"/>
        <end position="27"/>
    </location>
</feature>
<keyword evidence="5 8" id="KW-0472">Membrane</keyword>
<gene>
    <name evidence="10" type="ORF">JCGZ_09897</name>
</gene>
<keyword evidence="4 8" id="KW-1133">Transmembrane helix</keyword>
<dbReference type="Pfam" id="PF07690">
    <property type="entry name" value="MFS_1"/>
    <property type="match status" value="1"/>
</dbReference>
<keyword evidence="2" id="KW-0813">Transport</keyword>
<dbReference type="KEGG" id="jcu:105636000"/>
<reference evidence="10 11" key="1">
    <citation type="journal article" date="2014" name="PLoS ONE">
        <title>Global Analysis of Gene Expression Profiles in Physic Nut (Jatropha curcas L.) Seedlings Exposed to Salt Stress.</title>
        <authorList>
            <person name="Zhang L."/>
            <person name="Zhang C."/>
            <person name="Wu P."/>
            <person name="Chen Y."/>
            <person name="Li M."/>
            <person name="Jiang H."/>
            <person name="Wu G."/>
        </authorList>
    </citation>
    <scope>NUCLEOTIDE SEQUENCE [LARGE SCALE GENOMIC DNA]</scope>
    <source>
        <strain evidence="11">cv. GZQX0401</strain>
        <tissue evidence="10">Young leaves</tissue>
    </source>
</reference>
<feature type="region of interest" description="Disordered" evidence="7">
    <location>
        <begin position="266"/>
        <end position="287"/>
    </location>
</feature>
<dbReference type="OrthoDB" id="6770063at2759"/>
<dbReference type="InterPro" id="IPR020846">
    <property type="entry name" value="MFS_dom"/>
</dbReference>
<feature type="transmembrane region" description="Helical" evidence="8">
    <location>
        <begin position="386"/>
        <end position="404"/>
    </location>
</feature>
<evidence type="ECO:0000256" key="4">
    <source>
        <dbReference type="ARBA" id="ARBA00022989"/>
    </source>
</evidence>
<dbReference type="InterPro" id="IPR011701">
    <property type="entry name" value="MFS"/>
</dbReference>
<feature type="transmembrane region" description="Helical" evidence="8">
    <location>
        <begin position="186"/>
        <end position="204"/>
    </location>
</feature>